<dbReference type="RefSeq" id="WP_121211949.1">
    <property type="nucleotide sequence ID" value="NZ_RBIM01000006.1"/>
</dbReference>
<organism evidence="2 3">
    <name type="scientific">Maricaulis maris</name>
    <dbReference type="NCBI Taxonomy" id="74318"/>
    <lineage>
        <taxon>Bacteria</taxon>
        <taxon>Pseudomonadati</taxon>
        <taxon>Pseudomonadota</taxon>
        <taxon>Alphaproteobacteria</taxon>
        <taxon>Maricaulales</taxon>
        <taxon>Maricaulaceae</taxon>
        <taxon>Maricaulis</taxon>
    </lineage>
</organism>
<gene>
    <name evidence="2" type="ORF">C7435_2544</name>
</gene>
<dbReference type="Proteomes" id="UP000273675">
    <property type="component" value="Unassembled WGS sequence"/>
</dbReference>
<evidence type="ECO:0000313" key="3">
    <source>
        <dbReference type="Proteomes" id="UP000273675"/>
    </source>
</evidence>
<comment type="caution">
    <text evidence="2">The sequence shown here is derived from an EMBL/GenBank/DDBJ whole genome shotgun (WGS) entry which is preliminary data.</text>
</comment>
<evidence type="ECO:0000259" key="1">
    <source>
        <dbReference type="Pfam" id="PF14216"/>
    </source>
</evidence>
<accession>A0A495D1K9</accession>
<sequence>MAKPKPRRIQLKRTKGWRKPAGAVVVTRATRWGNPYRVADWGQQRAVSMFRIDLRRQGWIEGPKGRVTVEEIRAELRGKDLACFCDGCDPCHADVLIKIANSRGPLAPPRRSVSGGFGIGEKPDRIAAAAAERRSAAMLDDQGEPLPVCWDFVLDRGVG</sequence>
<reference evidence="2 3" key="1">
    <citation type="submission" date="2018-10" db="EMBL/GenBank/DDBJ databases">
        <title>Genomic Encyclopedia of Type Strains, Phase IV (KMG-IV): sequencing the most valuable type-strain genomes for metagenomic binning, comparative biology and taxonomic classification.</title>
        <authorList>
            <person name="Goeker M."/>
        </authorList>
    </citation>
    <scope>NUCLEOTIDE SEQUENCE [LARGE SCALE GENOMIC DNA]</scope>
    <source>
        <strain evidence="2 3">DSM 4734</strain>
    </source>
</reference>
<protein>
    <submittedName>
        <fullName evidence="2">Uncharacterized protein DUF4326</fullName>
    </submittedName>
</protein>
<name>A0A495D1K9_9PROT</name>
<dbReference type="Pfam" id="PF14216">
    <property type="entry name" value="DUF4326"/>
    <property type="match status" value="1"/>
</dbReference>
<feature type="domain" description="DUF4326" evidence="1">
    <location>
        <begin position="12"/>
        <end position="97"/>
    </location>
</feature>
<evidence type="ECO:0000313" key="2">
    <source>
        <dbReference type="EMBL" id="RKQ95442.1"/>
    </source>
</evidence>
<dbReference type="AlphaFoldDB" id="A0A495D1K9"/>
<dbReference type="InterPro" id="IPR025475">
    <property type="entry name" value="DUF4326"/>
</dbReference>
<proteinExistence type="predicted"/>
<dbReference type="OrthoDB" id="3483205at2"/>
<dbReference type="EMBL" id="RBIM01000006">
    <property type="protein sequence ID" value="RKQ95442.1"/>
    <property type="molecule type" value="Genomic_DNA"/>
</dbReference>